<keyword evidence="6" id="KW-1185">Reference proteome</keyword>
<keyword evidence="2 5" id="KW-0238">DNA-binding</keyword>
<dbReference type="SMART" id="SM00895">
    <property type="entry name" value="FCD"/>
    <property type="match status" value="1"/>
</dbReference>
<dbReference type="PROSITE" id="PS50949">
    <property type="entry name" value="HTH_GNTR"/>
    <property type="match status" value="1"/>
</dbReference>
<gene>
    <name evidence="5" type="ORF">IW245_007942</name>
</gene>
<dbReference type="AlphaFoldDB" id="A0A8J7H506"/>
<proteinExistence type="predicted"/>
<dbReference type="PANTHER" id="PTHR43537:SF45">
    <property type="entry name" value="GNTR FAMILY REGULATORY PROTEIN"/>
    <property type="match status" value="1"/>
</dbReference>
<name>A0A8J7H506_9ACTN</name>
<dbReference type="Pfam" id="PF07729">
    <property type="entry name" value="FCD"/>
    <property type="match status" value="1"/>
</dbReference>
<dbReference type="Gene3D" id="1.10.10.10">
    <property type="entry name" value="Winged helix-like DNA-binding domain superfamily/Winged helix DNA-binding domain"/>
    <property type="match status" value="1"/>
</dbReference>
<dbReference type="GO" id="GO:0003677">
    <property type="term" value="F:DNA binding"/>
    <property type="evidence" value="ECO:0007669"/>
    <property type="project" value="UniProtKB-KW"/>
</dbReference>
<evidence type="ECO:0000313" key="5">
    <source>
        <dbReference type="EMBL" id="MBG6141748.1"/>
    </source>
</evidence>
<reference evidence="5" key="1">
    <citation type="submission" date="2020-11" db="EMBL/GenBank/DDBJ databases">
        <title>Sequencing the genomes of 1000 actinobacteria strains.</title>
        <authorList>
            <person name="Klenk H.-P."/>
        </authorList>
    </citation>
    <scope>NUCLEOTIDE SEQUENCE</scope>
    <source>
        <strain evidence="5">DSM 45356</strain>
    </source>
</reference>
<dbReference type="InterPro" id="IPR000524">
    <property type="entry name" value="Tscrpt_reg_HTH_GntR"/>
</dbReference>
<evidence type="ECO:0000313" key="6">
    <source>
        <dbReference type="Proteomes" id="UP000622552"/>
    </source>
</evidence>
<dbReference type="Proteomes" id="UP000622552">
    <property type="component" value="Unassembled WGS sequence"/>
</dbReference>
<keyword evidence="1" id="KW-0805">Transcription regulation</keyword>
<dbReference type="SUPFAM" id="SSF48008">
    <property type="entry name" value="GntR ligand-binding domain-like"/>
    <property type="match status" value="1"/>
</dbReference>
<dbReference type="SUPFAM" id="SSF46785">
    <property type="entry name" value="Winged helix' DNA-binding domain"/>
    <property type="match status" value="1"/>
</dbReference>
<dbReference type="InterPro" id="IPR036388">
    <property type="entry name" value="WH-like_DNA-bd_sf"/>
</dbReference>
<comment type="caution">
    <text evidence="5">The sequence shown here is derived from an EMBL/GenBank/DDBJ whole genome shotgun (WGS) entry which is preliminary data.</text>
</comment>
<dbReference type="RefSeq" id="WP_233472958.1">
    <property type="nucleotide sequence ID" value="NZ_BONS01000013.1"/>
</dbReference>
<accession>A0A8J7H506</accession>
<sequence>MSEHDLPTLRLPSAARRTLREEVTAALRAALISGELRPAVVYSAATLASTFGVSVTPVREALLDLVKEGMFEVVRNRGFRVTALSDRDLDEFLEIRALIEVPMMRRVIEQASQPALTALRPIADEIVAAAERGDLIAYIDADLRFHLGLLALAGNQHLVSVVNELRTRSRLYGLAELHERGGLVDSAREHHTLLDALAKGDTEASEKIMTVHINHVRTIWAS</sequence>
<evidence type="ECO:0000256" key="2">
    <source>
        <dbReference type="ARBA" id="ARBA00023125"/>
    </source>
</evidence>
<dbReference type="InterPro" id="IPR008920">
    <property type="entry name" value="TF_FadR/GntR_C"/>
</dbReference>
<evidence type="ECO:0000256" key="1">
    <source>
        <dbReference type="ARBA" id="ARBA00023015"/>
    </source>
</evidence>
<dbReference type="CDD" id="cd07377">
    <property type="entry name" value="WHTH_GntR"/>
    <property type="match status" value="1"/>
</dbReference>
<protein>
    <submittedName>
        <fullName evidence="5">DNA-binding GntR family transcriptional regulator</fullName>
    </submittedName>
</protein>
<feature type="domain" description="HTH gntR-type" evidence="4">
    <location>
        <begin position="17"/>
        <end position="84"/>
    </location>
</feature>
<evidence type="ECO:0000259" key="4">
    <source>
        <dbReference type="PROSITE" id="PS50949"/>
    </source>
</evidence>
<dbReference type="PANTHER" id="PTHR43537">
    <property type="entry name" value="TRANSCRIPTIONAL REGULATOR, GNTR FAMILY"/>
    <property type="match status" value="1"/>
</dbReference>
<dbReference type="EMBL" id="JADOUF010000001">
    <property type="protein sequence ID" value="MBG6141748.1"/>
    <property type="molecule type" value="Genomic_DNA"/>
</dbReference>
<dbReference type="Gene3D" id="1.20.120.530">
    <property type="entry name" value="GntR ligand-binding domain-like"/>
    <property type="match status" value="1"/>
</dbReference>
<dbReference type="Pfam" id="PF00392">
    <property type="entry name" value="GntR"/>
    <property type="match status" value="1"/>
</dbReference>
<dbReference type="SMART" id="SM00345">
    <property type="entry name" value="HTH_GNTR"/>
    <property type="match status" value="1"/>
</dbReference>
<dbReference type="GO" id="GO:0003700">
    <property type="term" value="F:DNA-binding transcription factor activity"/>
    <property type="evidence" value="ECO:0007669"/>
    <property type="project" value="InterPro"/>
</dbReference>
<dbReference type="InterPro" id="IPR011711">
    <property type="entry name" value="GntR_C"/>
</dbReference>
<evidence type="ECO:0000256" key="3">
    <source>
        <dbReference type="ARBA" id="ARBA00023163"/>
    </source>
</evidence>
<keyword evidence="3" id="KW-0804">Transcription</keyword>
<organism evidence="5 6">
    <name type="scientific">Longispora fulva</name>
    <dbReference type="NCBI Taxonomy" id="619741"/>
    <lineage>
        <taxon>Bacteria</taxon>
        <taxon>Bacillati</taxon>
        <taxon>Actinomycetota</taxon>
        <taxon>Actinomycetes</taxon>
        <taxon>Micromonosporales</taxon>
        <taxon>Micromonosporaceae</taxon>
        <taxon>Longispora</taxon>
    </lineage>
</organism>
<dbReference type="InterPro" id="IPR036390">
    <property type="entry name" value="WH_DNA-bd_sf"/>
</dbReference>